<feature type="non-terminal residue" evidence="1">
    <location>
        <position position="1"/>
    </location>
</feature>
<name>A0ACC3D470_9PEZI</name>
<reference evidence="1" key="1">
    <citation type="submission" date="2024-09" db="EMBL/GenBank/DDBJ databases">
        <title>Black Yeasts Isolated from many extreme environments.</title>
        <authorList>
            <person name="Coleine C."/>
            <person name="Stajich J.E."/>
            <person name="Selbmann L."/>
        </authorList>
    </citation>
    <scope>NUCLEOTIDE SEQUENCE</scope>
    <source>
        <strain evidence="1">CCFEE 5737</strain>
    </source>
</reference>
<keyword evidence="2" id="KW-1185">Reference proteome</keyword>
<sequence length="76" mass="8453">GQDDNNVSTTSVTQASSDAGTEGEGDREEDSQSMHDLLTHFDEVERRAEQQDDLEQAGDDQDGFRDTESDEESEEE</sequence>
<evidence type="ECO:0000313" key="1">
    <source>
        <dbReference type="EMBL" id="KAK3061594.1"/>
    </source>
</evidence>
<dbReference type="Proteomes" id="UP001186974">
    <property type="component" value="Unassembled WGS sequence"/>
</dbReference>
<organism evidence="1 2">
    <name type="scientific">Coniosporium uncinatum</name>
    <dbReference type="NCBI Taxonomy" id="93489"/>
    <lineage>
        <taxon>Eukaryota</taxon>
        <taxon>Fungi</taxon>
        <taxon>Dikarya</taxon>
        <taxon>Ascomycota</taxon>
        <taxon>Pezizomycotina</taxon>
        <taxon>Dothideomycetes</taxon>
        <taxon>Dothideomycetes incertae sedis</taxon>
        <taxon>Coniosporium</taxon>
    </lineage>
</organism>
<dbReference type="EMBL" id="JAWDJW010007740">
    <property type="protein sequence ID" value="KAK3061594.1"/>
    <property type="molecule type" value="Genomic_DNA"/>
</dbReference>
<proteinExistence type="predicted"/>
<accession>A0ACC3D470</accession>
<comment type="caution">
    <text evidence="1">The sequence shown here is derived from an EMBL/GenBank/DDBJ whole genome shotgun (WGS) entry which is preliminary data.</text>
</comment>
<gene>
    <name evidence="1" type="ORF">LTS18_005852</name>
</gene>
<evidence type="ECO:0000313" key="2">
    <source>
        <dbReference type="Proteomes" id="UP001186974"/>
    </source>
</evidence>
<protein>
    <submittedName>
        <fullName evidence="1">Uncharacterized protein</fullName>
    </submittedName>
</protein>